<proteinExistence type="inferred from homology"/>
<name>A0ABW2G9L3_9ACTN</name>
<comment type="function">
    <text evidence="5">Catalyzes the synthesis of gamma-glutamylcysteine (gamma-GC). This compound is used as substrate for the biosynthesis of the low-molecular thiol compound ergothioneine.</text>
</comment>
<reference evidence="8" key="1">
    <citation type="journal article" date="2019" name="Int. J. Syst. Evol. Microbiol.">
        <title>The Global Catalogue of Microorganisms (GCM) 10K type strain sequencing project: providing services to taxonomists for standard genome sequencing and annotation.</title>
        <authorList>
            <consortium name="The Broad Institute Genomics Platform"/>
            <consortium name="The Broad Institute Genome Sequencing Center for Infectious Disease"/>
            <person name="Wu L."/>
            <person name="Ma J."/>
        </authorList>
    </citation>
    <scope>NUCLEOTIDE SEQUENCE [LARGE SCALE GENOMIC DNA]</scope>
    <source>
        <strain evidence="8">CGMCC 1.13681</strain>
    </source>
</reference>
<keyword evidence="3 5" id="KW-0067">ATP-binding</keyword>
<sequence length="416" mass="44864">MKEDAVEVQLRRRDAESRIGAICFKTGPPGTVGVELEWLVHDRGRPTRPLTAGRLDAALAPLAAPGALPGGSRLTREPGGQVELSSRPAASAAACARAVAADQEVLHTRLAHCGLAAAGLGLDPHRMPARILEHPRYAAMEHHFDRIGPWGRVMMRATASVQVNVEAGDASDTLSGYRQRWVLTHRLGPVLLAAFANSPLWRGASTGWKSTRQAVWAWTDPRRTAPAARGGDPRADWVRYALDAGVMCVRRPEPQGWTAPDGLTFRDWLAEPGEGGSVGRPVDPQDLDYHLSTLFPPVRPRGWLELRMIDAQPGHGWAVAFAVACALLDDPEAARAAYEATEPLTAGAELPPPELWLHAARYGPADPVLGKAVRACLSAAESALDGEVRRLTGDFAERYSERGRCPADDLLEGIRP</sequence>
<dbReference type="EMBL" id="JBHSZO010000005">
    <property type="protein sequence ID" value="MFC7217449.1"/>
    <property type="molecule type" value="Genomic_DNA"/>
</dbReference>
<dbReference type="NCBIfam" id="TIGR03444">
    <property type="entry name" value="EgtA_Cys_ligase"/>
    <property type="match status" value="1"/>
</dbReference>
<evidence type="ECO:0000256" key="6">
    <source>
        <dbReference type="PIRNR" id="PIRNR017901"/>
    </source>
</evidence>
<keyword evidence="2 5" id="KW-0547">Nucleotide-binding</keyword>
<dbReference type="EC" id="6.3.2.2" evidence="5"/>
<evidence type="ECO:0000256" key="1">
    <source>
        <dbReference type="ARBA" id="ARBA00022598"/>
    </source>
</evidence>
<evidence type="ECO:0000256" key="2">
    <source>
        <dbReference type="ARBA" id="ARBA00022741"/>
    </source>
</evidence>
<comment type="pathway">
    <text evidence="5">Amino-acid biosynthesis; ergothioneine biosynthesis.</text>
</comment>
<comment type="catalytic activity">
    <reaction evidence="4 5 6">
        <text>L-cysteine + L-glutamate + ATP = gamma-L-glutamyl-L-cysteine + ADP + phosphate + H(+)</text>
        <dbReference type="Rhea" id="RHEA:13285"/>
        <dbReference type="ChEBI" id="CHEBI:15378"/>
        <dbReference type="ChEBI" id="CHEBI:29985"/>
        <dbReference type="ChEBI" id="CHEBI:30616"/>
        <dbReference type="ChEBI" id="CHEBI:35235"/>
        <dbReference type="ChEBI" id="CHEBI:43474"/>
        <dbReference type="ChEBI" id="CHEBI:58173"/>
        <dbReference type="ChEBI" id="CHEBI:456216"/>
        <dbReference type="EC" id="6.3.2.2"/>
    </reaction>
</comment>
<dbReference type="InterPro" id="IPR017809">
    <property type="entry name" value="EgtA_Actinobacteria"/>
</dbReference>
<evidence type="ECO:0000256" key="4">
    <source>
        <dbReference type="ARBA" id="ARBA00048819"/>
    </source>
</evidence>
<comment type="similarity">
    <text evidence="5 6">Belongs to the glutamate--cysteine ligase type 2 family. EgtA subfamily.</text>
</comment>
<dbReference type="RefSeq" id="WP_386412175.1">
    <property type="nucleotide sequence ID" value="NZ_JBHSZO010000005.1"/>
</dbReference>
<dbReference type="InterPro" id="IPR006336">
    <property type="entry name" value="GCS2"/>
</dbReference>
<protein>
    <recommendedName>
        <fullName evidence="5">Glutamate--cysteine ligase EgtA</fullName>
        <ecNumber evidence="5">6.3.2.2</ecNumber>
    </recommendedName>
    <alternativeName>
        <fullName evidence="5">Gamma-glutamylcysteine synthase</fullName>
        <shortName evidence="5">GCS</shortName>
        <shortName evidence="5">Gamma-ECS</shortName>
    </alternativeName>
</protein>
<evidence type="ECO:0000256" key="5">
    <source>
        <dbReference type="HAMAP-Rule" id="MF_02034"/>
    </source>
</evidence>
<organism evidence="7 8">
    <name type="scientific">Streptomyces polyrhachis</name>
    <dbReference type="NCBI Taxonomy" id="1282885"/>
    <lineage>
        <taxon>Bacteria</taxon>
        <taxon>Bacillati</taxon>
        <taxon>Actinomycetota</taxon>
        <taxon>Actinomycetes</taxon>
        <taxon>Kitasatosporales</taxon>
        <taxon>Streptomycetaceae</taxon>
        <taxon>Streptomyces</taxon>
    </lineage>
</organism>
<dbReference type="Pfam" id="PF04107">
    <property type="entry name" value="GCS2"/>
    <property type="match status" value="1"/>
</dbReference>
<dbReference type="InterPro" id="IPR035434">
    <property type="entry name" value="GCL_bact_plant"/>
</dbReference>
<dbReference type="SUPFAM" id="SSF55931">
    <property type="entry name" value="Glutamine synthetase/guanido kinase"/>
    <property type="match status" value="1"/>
</dbReference>
<dbReference type="GO" id="GO:0004357">
    <property type="term" value="F:glutamate-cysteine ligase activity"/>
    <property type="evidence" value="ECO:0007669"/>
    <property type="project" value="UniProtKB-EC"/>
</dbReference>
<comment type="caution">
    <text evidence="7">The sequence shown here is derived from an EMBL/GenBank/DDBJ whole genome shotgun (WGS) entry which is preliminary data.</text>
</comment>
<dbReference type="PANTHER" id="PTHR34378:SF1">
    <property type="entry name" value="GLUTAMATE--CYSTEINE LIGASE, CHLOROPLASTIC"/>
    <property type="match status" value="1"/>
</dbReference>
<accession>A0ABW2G9L3</accession>
<keyword evidence="1 5" id="KW-0436">Ligase</keyword>
<dbReference type="Proteomes" id="UP001596413">
    <property type="component" value="Unassembled WGS sequence"/>
</dbReference>
<evidence type="ECO:0000313" key="8">
    <source>
        <dbReference type="Proteomes" id="UP001596413"/>
    </source>
</evidence>
<evidence type="ECO:0000313" key="7">
    <source>
        <dbReference type="EMBL" id="MFC7217449.1"/>
    </source>
</evidence>
<gene>
    <name evidence="5 7" type="primary">egtA</name>
    <name evidence="7" type="ORF">ACFQLX_04570</name>
</gene>
<keyword evidence="8" id="KW-1185">Reference proteome</keyword>
<dbReference type="Gene3D" id="3.30.590.20">
    <property type="match status" value="1"/>
</dbReference>
<evidence type="ECO:0000256" key="3">
    <source>
        <dbReference type="ARBA" id="ARBA00022840"/>
    </source>
</evidence>
<dbReference type="HAMAP" id="MF_02034">
    <property type="entry name" value="EgtA"/>
    <property type="match status" value="1"/>
</dbReference>
<dbReference type="PIRSF" id="PIRSF017901">
    <property type="entry name" value="GCL"/>
    <property type="match status" value="1"/>
</dbReference>
<dbReference type="PANTHER" id="PTHR34378">
    <property type="entry name" value="GLUTAMATE--CYSTEINE LIGASE, CHLOROPLASTIC"/>
    <property type="match status" value="1"/>
</dbReference>
<dbReference type="InterPro" id="IPR014746">
    <property type="entry name" value="Gln_synth/guanido_kin_cat_dom"/>
</dbReference>